<protein>
    <submittedName>
        <fullName evidence="2">Class I SAM-dependent methyltransferase</fullName>
    </submittedName>
</protein>
<gene>
    <name evidence="2" type="ORF">OEV98_02345</name>
</gene>
<organism evidence="2 3">
    <name type="scientific">Perspicuibacillus lycopersici</name>
    <dbReference type="NCBI Taxonomy" id="1325689"/>
    <lineage>
        <taxon>Bacteria</taxon>
        <taxon>Bacillati</taxon>
        <taxon>Bacillota</taxon>
        <taxon>Bacilli</taxon>
        <taxon>Bacillales</taxon>
        <taxon>Bacillaceae</taxon>
        <taxon>Perspicuibacillus</taxon>
    </lineage>
</organism>
<keyword evidence="2" id="KW-0489">Methyltransferase</keyword>
<dbReference type="SUPFAM" id="SSF53335">
    <property type="entry name" value="S-adenosyl-L-methionine-dependent methyltransferases"/>
    <property type="match status" value="1"/>
</dbReference>
<name>A0AAE3LLY5_9BACI</name>
<dbReference type="GO" id="GO:0032259">
    <property type="term" value="P:methylation"/>
    <property type="evidence" value="ECO:0007669"/>
    <property type="project" value="UniProtKB-KW"/>
</dbReference>
<proteinExistence type="predicted"/>
<dbReference type="CDD" id="cd02440">
    <property type="entry name" value="AdoMet_MTases"/>
    <property type="match status" value="1"/>
</dbReference>
<dbReference type="InterPro" id="IPR025714">
    <property type="entry name" value="Methyltranfer_dom"/>
</dbReference>
<dbReference type="Pfam" id="PF13847">
    <property type="entry name" value="Methyltransf_31"/>
    <property type="match status" value="1"/>
</dbReference>
<reference evidence="2" key="1">
    <citation type="submission" date="2022-10" db="EMBL/GenBank/DDBJ databases">
        <title>Description of Fervidibacillus gen. nov. in the family Fervidibacillaceae fam. nov. with two species, Fervidibacillus albus sp. nov., and Fervidibacillus halotolerans sp. nov., isolated from tidal flat sediments.</title>
        <authorList>
            <person name="Kwon K.K."/>
            <person name="Yang S.-H."/>
        </authorList>
    </citation>
    <scope>NUCLEOTIDE SEQUENCE</scope>
    <source>
        <strain evidence="2">JCM 19140</strain>
    </source>
</reference>
<sequence>MNTNRLQTILSCMPSDNEIQQIQTEHRLKLAEFWGIEKGKRVLEIGCGQGDTTVVLAYLVGEDGLVHGVDIGSASYGAPITLGDSASYIMKSALGKQIKMEFEVDILSTEIDFPDHSFDYIVLSHCSWYFSSAVQLEKIFQKIRKWGKQLCFAEWDTRIQSLNQYPHLLSILIQAQYEAFKQQSEANVRTLFTPNDIQSLLESSGWKTIKEQSIVSPKLQDGEWEISYTLKEIDTMFENSIGMPEKLKLLIKSEINILKEFIQTNNREPLSIFAFVAE</sequence>
<dbReference type="InterPro" id="IPR029063">
    <property type="entry name" value="SAM-dependent_MTases_sf"/>
</dbReference>
<dbReference type="AlphaFoldDB" id="A0AAE3LLY5"/>
<evidence type="ECO:0000259" key="1">
    <source>
        <dbReference type="Pfam" id="PF13847"/>
    </source>
</evidence>
<dbReference type="RefSeq" id="WP_263071536.1">
    <property type="nucleotide sequence ID" value="NZ_JAOUSF010000001.1"/>
</dbReference>
<keyword evidence="2" id="KW-0808">Transferase</keyword>
<feature type="domain" description="Methyltransferase" evidence="1">
    <location>
        <begin position="37"/>
        <end position="156"/>
    </location>
</feature>
<evidence type="ECO:0000313" key="3">
    <source>
        <dbReference type="Proteomes" id="UP001209318"/>
    </source>
</evidence>
<keyword evidence="3" id="KW-1185">Reference proteome</keyword>
<dbReference type="EMBL" id="JAOUSF010000001">
    <property type="protein sequence ID" value="MCU9612401.1"/>
    <property type="molecule type" value="Genomic_DNA"/>
</dbReference>
<accession>A0AAE3LLY5</accession>
<dbReference type="GO" id="GO:0008168">
    <property type="term" value="F:methyltransferase activity"/>
    <property type="evidence" value="ECO:0007669"/>
    <property type="project" value="UniProtKB-KW"/>
</dbReference>
<dbReference type="Gene3D" id="3.40.50.150">
    <property type="entry name" value="Vaccinia Virus protein VP39"/>
    <property type="match status" value="1"/>
</dbReference>
<dbReference type="Proteomes" id="UP001209318">
    <property type="component" value="Unassembled WGS sequence"/>
</dbReference>
<evidence type="ECO:0000313" key="2">
    <source>
        <dbReference type="EMBL" id="MCU9612401.1"/>
    </source>
</evidence>
<comment type="caution">
    <text evidence="2">The sequence shown here is derived from an EMBL/GenBank/DDBJ whole genome shotgun (WGS) entry which is preliminary data.</text>
</comment>